<comment type="caution">
    <text evidence="3">The sequence shown here is derived from an EMBL/GenBank/DDBJ whole genome shotgun (WGS) entry which is preliminary data.</text>
</comment>
<feature type="region of interest" description="Disordered" evidence="2">
    <location>
        <begin position="370"/>
        <end position="427"/>
    </location>
</feature>
<evidence type="ECO:0000313" key="3">
    <source>
        <dbReference type="EMBL" id="KAF6720372.1"/>
    </source>
</evidence>
<dbReference type="PANTHER" id="PTHR22741">
    <property type="entry name" value="P140CAP/SNIP-RELATED"/>
    <property type="match status" value="1"/>
</dbReference>
<reference evidence="3" key="1">
    <citation type="journal article" name="BMC Genomics">
        <title>Long-read sequencing and de novo genome assembly of marine medaka (Oryzias melastigma).</title>
        <authorList>
            <person name="Liang P."/>
            <person name="Saqib H.S.A."/>
            <person name="Ni X."/>
            <person name="Shen Y."/>
        </authorList>
    </citation>
    <scope>NUCLEOTIDE SEQUENCE</scope>
    <source>
        <strain evidence="3">Bigg-433</strain>
    </source>
</reference>
<dbReference type="GO" id="GO:0005737">
    <property type="term" value="C:cytoplasm"/>
    <property type="evidence" value="ECO:0007669"/>
    <property type="project" value="TreeGrafter"/>
</dbReference>
<feature type="compositionally biased region" description="Polar residues" evidence="2">
    <location>
        <begin position="103"/>
        <end position="122"/>
    </location>
</feature>
<keyword evidence="1" id="KW-0175">Coiled coil</keyword>
<evidence type="ECO:0000256" key="1">
    <source>
        <dbReference type="SAM" id="Coils"/>
    </source>
</evidence>
<feature type="region of interest" description="Disordered" evidence="2">
    <location>
        <begin position="888"/>
        <end position="921"/>
    </location>
</feature>
<dbReference type="AlphaFoldDB" id="A0A834BZU1"/>
<sequence length="991" mass="108931">MSKSSSRLFKSGRSIGLSPLLVKELHCSRSCMLRTGERLMRAGSEGNLLWHQSVTQERRPSLAGLVQRANYPMECAAPQHKPAEESGNDECKDLNNHQCEACSPSNSTEDGQNGSLQSNIDPSSDGPDAQSSSTLPQRCCAVVPQPHMGGKKEGLLEQSIQEGHHQAAVIKDCTEEQVNKLQVLSEAAPHRHDFTLTAESENSRGTQSFRKNLCSPLKVSMWTRNLQLQRECGMERYQARSEGAVKPELACLRATGAATKLRGRWYGQETMQVKMPAEINSLDFVYALFATAFPHLTMKMLQSPNMGIYIKDINHNVYYDMDDVRNIKPYSCLKAYHKDPRQIYHPVSRFDDGKVSISKEVLYGNHSPLHSQALQGSMSPPVVRSMPSSPSRRTIGGRSTGGRRGTLQSGSSTLPREGFSRGGQASASCSSVILERRDVMPDQELTNKNRAMLLYGDGGLPYPESCPSIQYNTTGRGSMTSSQCGAPPADLVGVSVRGIPVGLPQYRASIKPLMDHGAAGIDHLHRTPPMSPHRTNEVRMTEEQVCGSWGPMSPELSSLPSFLRRESDFVTADIMSRSRGGSSSSSSSVFVESPQTLPRGFGTTSAYSEKISAMEKQIANLAGLVHHALSMGSEDPRLTEAPGLDERQKSITNVKSEAGFAVDSDFSEQNLNNNRLVLLSETQHPAALVKNPDLNPLGLPAHLHGNGLRQGLMSAKKQISELRLQLGKLRSTQLSNMETIKSMLMMARQELVVLVFDRLTRLEKAKHHRRALVEDDRLHYLTNEEKLLIQLCDLEKYVQRLHSSSSTLGQPAVTLSDVEKAAVSLRELGEALAGLKNEFPELQRKLQSALTLEVEAVRFLKEEPQKMDSMLKRVRALTETLSSLRRLVSGSSRSRADPLKQGPLRTNSPHSSPTLQPRCSAKVPPFSVNLMGSASPITARRMSSEASEVWPIRHDHNTAFAPSLRPDSSAVTQAASGTLQDELCDNLKRNG</sequence>
<feature type="region of interest" description="Disordered" evidence="2">
    <location>
        <begin position="100"/>
        <end position="136"/>
    </location>
</feature>
<accession>A0A834BZU1</accession>
<gene>
    <name evidence="3" type="ORF">FQA47_002853</name>
</gene>
<organism evidence="3 4">
    <name type="scientific">Oryzias melastigma</name>
    <name type="common">Marine medaka</name>
    <dbReference type="NCBI Taxonomy" id="30732"/>
    <lineage>
        <taxon>Eukaryota</taxon>
        <taxon>Metazoa</taxon>
        <taxon>Chordata</taxon>
        <taxon>Craniata</taxon>
        <taxon>Vertebrata</taxon>
        <taxon>Euteleostomi</taxon>
        <taxon>Actinopterygii</taxon>
        <taxon>Neopterygii</taxon>
        <taxon>Teleostei</taxon>
        <taxon>Neoteleostei</taxon>
        <taxon>Acanthomorphata</taxon>
        <taxon>Ovalentaria</taxon>
        <taxon>Atherinomorphae</taxon>
        <taxon>Beloniformes</taxon>
        <taxon>Adrianichthyidae</taxon>
        <taxon>Oryziinae</taxon>
        <taxon>Oryzias</taxon>
    </lineage>
</organism>
<dbReference type="PANTHER" id="PTHR22741:SF10">
    <property type="entry name" value="COILED-COIL DOMAIN-CONTAINING PROTEIN CG32809"/>
    <property type="match status" value="1"/>
</dbReference>
<feature type="coiled-coil region" evidence="1">
    <location>
        <begin position="818"/>
        <end position="845"/>
    </location>
</feature>
<feature type="compositionally biased region" description="Low complexity" evidence="2">
    <location>
        <begin position="377"/>
        <end position="397"/>
    </location>
</feature>
<dbReference type="Proteomes" id="UP000646548">
    <property type="component" value="Unassembled WGS sequence"/>
</dbReference>
<evidence type="ECO:0000313" key="4">
    <source>
        <dbReference type="Proteomes" id="UP000646548"/>
    </source>
</evidence>
<evidence type="ECO:0000256" key="2">
    <source>
        <dbReference type="SAM" id="MobiDB-lite"/>
    </source>
</evidence>
<feature type="compositionally biased region" description="Polar residues" evidence="2">
    <location>
        <begin position="904"/>
        <end position="917"/>
    </location>
</feature>
<dbReference type="InterPro" id="IPR051825">
    <property type="entry name" value="SRCIN1"/>
</dbReference>
<proteinExistence type="predicted"/>
<name>A0A834BZU1_ORYME</name>
<dbReference type="EMBL" id="WKFB01000527">
    <property type="protein sequence ID" value="KAF6720372.1"/>
    <property type="molecule type" value="Genomic_DNA"/>
</dbReference>
<dbReference type="Gene3D" id="1.20.58.1540">
    <property type="entry name" value="Actin interacting protein 3, C-terminal domain"/>
    <property type="match status" value="1"/>
</dbReference>
<protein>
    <submittedName>
        <fullName evidence="3">Sickle tail-like protein</fullName>
    </submittedName>
</protein>